<evidence type="ECO:0000313" key="2">
    <source>
        <dbReference type="EMBL" id="CEO95085.1"/>
    </source>
</evidence>
<name>A0A0G4IJ32_PLABS</name>
<gene>
    <name evidence="2" type="ORF">PBRA_009617</name>
</gene>
<dbReference type="EMBL" id="CDSF01000010">
    <property type="protein sequence ID" value="CEO95085.1"/>
    <property type="molecule type" value="Genomic_DNA"/>
</dbReference>
<dbReference type="Proteomes" id="UP000039324">
    <property type="component" value="Unassembled WGS sequence"/>
</dbReference>
<dbReference type="AlphaFoldDB" id="A0A0G4IJ32"/>
<evidence type="ECO:0000256" key="1">
    <source>
        <dbReference type="SAM" id="MobiDB-lite"/>
    </source>
</evidence>
<keyword evidence="3" id="KW-1185">Reference proteome</keyword>
<feature type="compositionally biased region" description="Basic residues" evidence="1">
    <location>
        <begin position="163"/>
        <end position="178"/>
    </location>
</feature>
<proteinExistence type="predicted"/>
<evidence type="ECO:0000313" key="3">
    <source>
        <dbReference type="Proteomes" id="UP000039324"/>
    </source>
</evidence>
<reference evidence="2 3" key="1">
    <citation type="submission" date="2015-02" db="EMBL/GenBank/DDBJ databases">
        <authorList>
            <person name="Chooi Y.-H."/>
        </authorList>
    </citation>
    <scope>NUCLEOTIDE SEQUENCE [LARGE SCALE GENOMIC DNA]</scope>
    <source>
        <strain evidence="2">E3</strain>
    </source>
</reference>
<organism evidence="2 3">
    <name type="scientific">Plasmodiophora brassicae</name>
    <name type="common">Clubroot disease agent</name>
    <dbReference type="NCBI Taxonomy" id="37360"/>
    <lineage>
        <taxon>Eukaryota</taxon>
        <taxon>Sar</taxon>
        <taxon>Rhizaria</taxon>
        <taxon>Endomyxa</taxon>
        <taxon>Phytomyxea</taxon>
        <taxon>Plasmodiophorida</taxon>
        <taxon>Plasmodiophoridae</taxon>
        <taxon>Plasmodiophora</taxon>
    </lineage>
</organism>
<sequence>MVFSTLPPGLNEHFSPDEALLILASANLAMQAKAAELAREQVQRRKDSISIDQLVQMVDSITATCPAWAALMESSKQRVVNYLRNEDALKVILEAASVEEAFQPTPRADKPQPAKPPAASHPKKLAKAAPSNGNAKSLKQSDQAKPTCRSKRKEAKPPAAPSKRPRVKPSSQKSRRKG</sequence>
<feature type="region of interest" description="Disordered" evidence="1">
    <location>
        <begin position="101"/>
        <end position="178"/>
    </location>
</feature>
<feature type="compositionally biased region" description="Polar residues" evidence="1">
    <location>
        <begin position="131"/>
        <end position="144"/>
    </location>
</feature>
<protein>
    <submittedName>
        <fullName evidence="2">Uncharacterized protein</fullName>
    </submittedName>
</protein>
<accession>A0A0G4IJ32</accession>